<evidence type="ECO:0000256" key="8">
    <source>
        <dbReference type="ARBA" id="ARBA00023180"/>
    </source>
</evidence>
<dbReference type="InterPro" id="IPR003879">
    <property type="entry name" value="Butyrophylin_SPRY"/>
</dbReference>
<evidence type="ECO:0000256" key="3">
    <source>
        <dbReference type="ARBA" id="ARBA00022692"/>
    </source>
</evidence>
<dbReference type="InterPro" id="IPR001870">
    <property type="entry name" value="B30.2/SPRY"/>
</dbReference>
<evidence type="ECO:0000313" key="14">
    <source>
        <dbReference type="Ensembl" id="ENSGAGP00000027357.1"/>
    </source>
</evidence>
<comment type="subcellular location">
    <subcellularLocation>
        <location evidence="1">Membrane</location>
        <topology evidence="1">Single-pass type I membrane protein</topology>
    </subcellularLocation>
</comment>
<dbReference type="Gene3D" id="2.60.120.920">
    <property type="match status" value="1"/>
</dbReference>
<evidence type="ECO:0000256" key="9">
    <source>
        <dbReference type="ARBA" id="ARBA00023319"/>
    </source>
</evidence>
<dbReference type="PANTHER" id="PTHR24100:SF149">
    <property type="entry name" value="BG-LIKE ANTIGEN 1-RELATED"/>
    <property type="match status" value="1"/>
</dbReference>
<feature type="domain" description="Ig-like" evidence="13">
    <location>
        <begin position="169"/>
        <end position="255"/>
    </location>
</feature>
<dbReference type="InterPro" id="IPR006574">
    <property type="entry name" value="PRY"/>
</dbReference>
<keyword evidence="9" id="KW-0393">Immunoglobulin domain</keyword>
<evidence type="ECO:0000256" key="6">
    <source>
        <dbReference type="ARBA" id="ARBA00023136"/>
    </source>
</evidence>
<evidence type="ECO:0000256" key="7">
    <source>
        <dbReference type="ARBA" id="ARBA00023157"/>
    </source>
</evidence>
<reference evidence="14" key="2">
    <citation type="submission" date="2025-08" db="UniProtKB">
        <authorList>
            <consortium name="Ensembl"/>
        </authorList>
    </citation>
    <scope>IDENTIFICATION</scope>
</reference>
<dbReference type="CDD" id="cd05713">
    <property type="entry name" value="IgV_MOG_like"/>
    <property type="match status" value="1"/>
</dbReference>
<feature type="domain" description="B30.2/SPRY" evidence="12">
    <location>
        <begin position="311"/>
        <end position="502"/>
    </location>
</feature>
<dbReference type="GO" id="GO:0009897">
    <property type="term" value="C:external side of plasma membrane"/>
    <property type="evidence" value="ECO:0007669"/>
    <property type="project" value="TreeGrafter"/>
</dbReference>
<dbReference type="SUPFAM" id="SSF48726">
    <property type="entry name" value="Immunoglobulin"/>
    <property type="match status" value="2"/>
</dbReference>
<dbReference type="InterPro" id="IPR050504">
    <property type="entry name" value="IgSF_BTN/MOG"/>
</dbReference>
<comment type="similarity">
    <text evidence="2">Belongs to the immunoglobulin superfamily. BTN/MOG family.</text>
</comment>
<dbReference type="PROSITE" id="PS50835">
    <property type="entry name" value="IG_LIKE"/>
    <property type="match status" value="2"/>
</dbReference>
<evidence type="ECO:0000256" key="4">
    <source>
        <dbReference type="ARBA" id="ARBA00022729"/>
    </source>
</evidence>
<keyword evidence="5 11" id="KW-1133">Transmembrane helix</keyword>
<evidence type="ECO:0000259" key="13">
    <source>
        <dbReference type="PROSITE" id="PS50835"/>
    </source>
</evidence>
<evidence type="ECO:0000256" key="1">
    <source>
        <dbReference type="ARBA" id="ARBA00004479"/>
    </source>
</evidence>
<protein>
    <recommendedName>
        <fullName evidence="16">Butyrophilin subfamily 1 member A1</fullName>
    </recommendedName>
</protein>
<keyword evidence="6 11" id="KW-0472">Membrane</keyword>
<proteinExistence type="inferred from homology"/>
<dbReference type="FunFam" id="2.60.40.10:FF:000088">
    <property type="entry name" value="Butyrophilin subfamily 1 member A1"/>
    <property type="match status" value="1"/>
</dbReference>
<feature type="transmembrane region" description="Helical" evidence="11">
    <location>
        <begin position="267"/>
        <end position="290"/>
    </location>
</feature>
<evidence type="ECO:0008006" key="16">
    <source>
        <dbReference type="Google" id="ProtNLM"/>
    </source>
</evidence>
<dbReference type="InterPro" id="IPR043136">
    <property type="entry name" value="B30.2/SPRY_sf"/>
</dbReference>
<reference evidence="14" key="3">
    <citation type="submission" date="2025-09" db="UniProtKB">
        <authorList>
            <consortium name="Ensembl"/>
        </authorList>
    </citation>
    <scope>IDENTIFICATION</scope>
</reference>
<dbReference type="Pfam" id="PF07686">
    <property type="entry name" value="V-set"/>
    <property type="match status" value="1"/>
</dbReference>
<dbReference type="SMART" id="SM00406">
    <property type="entry name" value="IGv"/>
    <property type="match status" value="1"/>
</dbReference>
<evidence type="ECO:0000256" key="5">
    <source>
        <dbReference type="ARBA" id="ARBA00022989"/>
    </source>
</evidence>
<dbReference type="Ensembl" id="ENSGAGT00000031079.1">
    <property type="protein sequence ID" value="ENSGAGP00000027357.1"/>
    <property type="gene ID" value="ENSGAGG00000019894.1"/>
</dbReference>
<dbReference type="STRING" id="38772.ENSGAGP00000027357"/>
<name>A0A452IHW5_9SAUR</name>
<keyword evidence="8" id="KW-0325">Glycoprotein</keyword>
<dbReference type="GO" id="GO:0005102">
    <property type="term" value="F:signaling receptor binding"/>
    <property type="evidence" value="ECO:0007669"/>
    <property type="project" value="TreeGrafter"/>
</dbReference>
<dbReference type="Pfam" id="PF00622">
    <property type="entry name" value="SPRY"/>
    <property type="match status" value="1"/>
</dbReference>
<dbReference type="SUPFAM" id="SSF49899">
    <property type="entry name" value="Concanavalin A-like lectins/glucanases"/>
    <property type="match status" value="1"/>
</dbReference>
<dbReference type="Pfam" id="PF22705">
    <property type="entry name" value="C2-set_3"/>
    <property type="match status" value="1"/>
</dbReference>
<keyword evidence="7" id="KW-1015">Disulfide bond</keyword>
<dbReference type="InterPro" id="IPR013320">
    <property type="entry name" value="ConA-like_dom_sf"/>
</dbReference>
<dbReference type="SMART" id="SM00409">
    <property type="entry name" value="IG"/>
    <property type="match status" value="1"/>
</dbReference>
<dbReference type="InterPro" id="IPR007110">
    <property type="entry name" value="Ig-like_dom"/>
</dbReference>
<dbReference type="InterPro" id="IPR013783">
    <property type="entry name" value="Ig-like_fold"/>
</dbReference>
<feature type="region of interest" description="Disordered" evidence="10">
    <location>
        <begin position="491"/>
        <end position="522"/>
    </location>
</feature>
<evidence type="ECO:0000313" key="15">
    <source>
        <dbReference type="Proteomes" id="UP000291020"/>
    </source>
</evidence>
<evidence type="ECO:0000256" key="2">
    <source>
        <dbReference type="ARBA" id="ARBA00007591"/>
    </source>
</evidence>
<dbReference type="SMART" id="SM00589">
    <property type="entry name" value="PRY"/>
    <property type="match status" value="1"/>
</dbReference>
<dbReference type="Pfam" id="PF13765">
    <property type="entry name" value="PRY"/>
    <property type="match status" value="1"/>
</dbReference>
<dbReference type="CDD" id="cd12888">
    <property type="entry name" value="SPRY_PRY_TRIM7_like"/>
    <property type="match status" value="1"/>
</dbReference>
<dbReference type="InterPro" id="IPR036179">
    <property type="entry name" value="Ig-like_dom_sf"/>
</dbReference>
<dbReference type="Gene3D" id="2.60.40.10">
    <property type="entry name" value="Immunoglobulins"/>
    <property type="match status" value="2"/>
</dbReference>
<dbReference type="FunFam" id="2.60.120.920:FF:000004">
    <property type="entry name" value="Butyrophilin subfamily 1 member A1"/>
    <property type="match status" value="1"/>
</dbReference>
<dbReference type="InterPro" id="IPR053896">
    <property type="entry name" value="BTN3A2-like_Ig-C"/>
</dbReference>
<dbReference type="GO" id="GO:0001817">
    <property type="term" value="P:regulation of cytokine production"/>
    <property type="evidence" value="ECO:0007669"/>
    <property type="project" value="TreeGrafter"/>
</dbReference>
<dbReference type="GO" id="GO:0050852">
    <property type="term" value="P:T cell receptor signaling pathway"/>
    <property type="evidence" value="ECO:0007669"/>
    <property type="project" value="TreeGrafter"/>
</dbReference>
<evidence type="ECO:0000256" key="10">
    <source>
        <dbReference type="SAM" id="MobiDB-lite"/>
    </source>
</evidence>
<evidence type="ECO:0000256" key="11">
    <source>
        <dbReference type="SAM" id="Phobius"/>
    </source>
</evidence>
<dbReference type="AlphaFoldDB" id="A0A452IHW5"/>
<dbReference type="FunFam" id="2.60.40.10:FF:000208">
    <property type="entry name" value="Butyrophilin subfamily 1 member A1"/>
    <property type="match status" value="1"/>
</dbReference>
<dbReference type="InterPro" id="IPR003877">
    <property type="entry name" value="SPRY_dom"/>
</dbReference>
<dbReference type="InterPro" id="IPR003599">
    <property type="entry name" value="Ig_sub"/>
</dbReference>
<sequence length="522" mass="59862">YRYQLVVSDTLKGGSEFTSVRSVLFYFLDVPILSSFQIKFCVLVPLTVNFKVKGPDHPITAIAGKEIVLPCHLLPRISAENMEVRWYRTQFLEVIHLYKDGVDHYEKQMPSYQGRTELLRDGIADGNIALRIYRITPADEGHYSCFIQSSTFYGEAMLELKVAGFGSDPRISIEGYQERGIRVVCESAGWYPEPEAQWRDQNGQLLASSSETKSKDANGLFQMQISIVTTENDNRDLSCFVRNPRLNQEKESTIYITDVFFPRVSPWMVAVCVILALLGFLIFPAIYYFWKKHKAKAEEPMEILDLVNNPSLPQGWARYLTTQFFLSLVDVTLDPDTAYPHLILSENRKSVEWRSQHRDVPDCPKRFDCVTCVLGYEGFTSGRHYWEIDVGDGINWGVGVARETVSRKGWIHFSPQEGVWAVIPLSLSKSIRKIGIYLDYERGRVAFYDLVREDPFFTFTAHFLSSWCIYSQLTVYVLRLREVWLQEVEGPDPKREWTPKKGCLTERGTPHGLHGATSGHDL</sequence>
<keyword evidence="3 11" id="KW-0812">Transmembrane</keyword>
<reference evidence="15" key="1">
    <citation type="journal article" date="2017" name="PLoS ONE">
        <title>The Agassiz's desert tortoise genome provides a resource for the conservation of a threatened species.</title>
        <authorList>
            <person name="Tollis M."/>
            <person name="DeNardo D.F."/>
            <person name="Cornelius J.A."/>
            <person name="Dolby G.A."/>
            <person name="Edwards T."/>
            <person name="Henen B.T."/>
            <person name="Karl A.E."/>
            <person name="Murphy R.W."/>
            <person name="Kusumi K."/>
        </authorList>
    </citation>
    <scope>NUCLEOTIDE SEQUENCE [LARGE SCALE GENOMIC DNA]</scope>
</reference>
<keyword evidence="15" id="KW-1185">Reference proteome</keyword>
<dbReference type="InterPro" id="IPR013106">
    <property type="entry name" value="Ig_V-set"/>
</dbReference>
<accession>A0A452IHW5</accession>
<dbReference type="PRINTS" id="PR01407">
    <property type="entry name" value="BUTYPHLNCDUF"/>
</dbReference>
<feature type="domain" description="Ig-like" evidence="13">
    <location>
        <begin position="45"/>
        <end position="163"/>
    </location>
</feature>
<organism evidence="14 15">
    <name type="scientific">Gopherus agassizii</name>
    <name type="common">Agassiz's desert tortoise</name>
    <dbReference type="NCBI Taxonomy" id="38772"/>
    <lineage>
        <taxon>Eukaryota</taxon>
        <taxon>Metazoa</taxon>
        <taxon>Chordata</taxon>
        <taxon>Craniata</taxon>
        <taxon>Vertebrata</taxon>
        <taxon>Euteleostomi</taxon>
        <taxon>Archelosauria</taxon>
        <taxon>Testudinata</taxon>
        <taxon>Testudines</taxon>
        <taxon>Cryptodira</taxon>
        <taxon>Durocryptodira</taxon>
        <taxon>Testudinoidea</taxon>
        <taxon>Testudinidae</taxon>
        <taxon>Gopherus</taxon>
    </lineage>
</organism>
<evidence type="ECO:0000259" key="12">
    <source>
        <dbReference type="PROSITE" id="PS50188"/>
    </source>
</evidence>
<dbReference type="Proteomes" id="UP000291020">
    <property type="component" value="Unassembled WGS sequence"/>
</dbReference>
<keyword evidence="4" id="KW-0732">Signal</keyword>
<dbReference type="PROSITE" id="PS50188">
    <property type="entry name" value="B302_SPRY"/>
    <property type="match status" value="1"/>
</dbReference>
<dbReference type="PANTHER" id="PTHR24100">
    <property type="entry name" value="BUTYROPHILIN"/>
    <property type="match status" value="1"/>
</dbReference>